<reference evidence="2" key="1">
    <citation type="journal article" date="2019" name="bioRxiv">
        <title>The Genome of the Zebra Mussel, Dreissena polymorpha: A Resource for Invasive Species Research.</title>
        <authorList>
            <person name="McCartney M.A."/>
            <person name="Auch B."/>
            <person name="Kono T."/>
            <person name="Mallez S."/>
            <person name="Zhang Y."/>
            <person name="Obille A."/>
            <person name="Becker A."/>
            <person name="Abrahante J.E."/>
            <person name="Garbe J."/>
            <person name="Badalamenti J.P."/>
            <person name="Herman A."/>
            <person name="Mangelson H."/>
            <person name="Liachko I."/>
            <person name="Sullivan S."/>
            <person name="Sone E.D."/>
            <person name="Koren S."/>
            <person name="Silverstein K.A.T."/>
            <person name="Beckman K.B."/>
            <person name="Gohl D.M."/>
        </authorList>
    </citation>
    <scope>NUCLEOTIDE SEQUENCE</scope>
    <source>
        <strain evidence="2">Duluth1</strain>
        <tissue evidence="2">Whole animal</tissue>
    </source>
</reference>
<evidence type="ECO:0000259" key="1">
    <source>
        <dbReference type="Pfam" id="PF26215"/>
    </source>
</evidence>
<accession>A0A9D4I3U0</accession>
<dbReference type="AlphaFoldDB" id="A0A9D4I3U0"/>
<feature type="domain" description="Helix-turn-helix" evidence="1">
    <location>
        <begin position="302"/>
        <end position="360"/>
    </location>
</feature>
<evidence type="ECO:0000313" key="3">
    <source>
        <dbReference type="Proteomes" id="UP000828390"/>
    </source>
</evidence>
<protein>
    <recommendedName>
        <fullName evidence="1">Helix-turn-helix domain-containing protein</fullName>
    </recommendedName>
</protein>
<dbReference type="Proteomes" id="UP000828390">
    <property type="component" value="Unassembled WGS sequence"/>
</dbReference>
<keyword evidence="3" id="KW-1185">Reference proteome</keyword>
<dbReference type="CDD" id="cd10442">
    <property type="entry name" value="GIY-YIG_PLEs"/>
    <property type="match status" value="1"/>
</dbReference>
<gene>
    <name evidence="2" type="ORF">DPMN_181475</name>
</gene>
<dbReference type="EMBL" id="JAIWYP010000010">
    <property type="protein sequence ID" value="KAH3747054.1"/>
    <property type="molecule type" value="Genomic_DNA"/>
</dbReference>
<sequence>MDREDYVKKLKCEMSDSETYVAVTDDKTKIVENKVKKVADTLYKKGSIDSDLKRYLTSGGGTSGKLQGNPKLHKPGMPLRTFVNGRNHPTEKMAEIVENELRDHVTSLPSYVRDTTDFLNKITQIQQPLPDGTIIFCLDVKALYPSVPREEARAAVFEALNRRVQPEVPTNDMITMMDTVLNNNTISFNGDHYMQNEGTAIGSHLGMNYASTYMGAWETELFSKSNKHPIAYFRFVDDVWGLWTHGLGALKTFHAVANEIHPRIQLELRYSTEQLEFLDTMTSIRKGRLVSDLYTKPTDRHLYLHMDSSHTESTKKAIPYGLGMRLKRICLEETDYKIHRDEIKEQLQKRGYNGRFVETELKKVDNKKRENLLHTKVPSKSNSRVPLVITFSRALPNVGHILRKHLPTLHISDHMKNVFPEPPLAAFRRDCNLQDILVHKKHNRMFFRVHNRSGPCEAQRCAICPYMMEAEKFSDTTGKSYNVRNEVTCKSTNVVYAVHCERCKTFVYVGETGDTLYQRHLLNLSRIRTRHNDPVAEHFYTNGHSVADFRVMGLEKLNGSDEYRKTIEQLWKRKLRTFKPYGLNTKD</sequence>
<reference evidence="2" key="2">
    <citation type="submission" date="2020-11" db="EMBL/GenBank/DDBJ databases">
        <authorList>
            <person name="McCartney M.A."/>
            <person name="Auch B."/>
            <person name="Kono T."/>
            <person name="Mallez S."/>
            <person name="Becker A."/>
            <person name="Gohl D.M."/>
            <person name="Silverstein K.A.T."/>
            <person name="Koren S."/>
            <person name="Bechman K.B."/>
            <person name="Herman A."/>
            <person name="Abrahante J.E."/>
            <person name="Garbe J."/>
        </authorList>
    </citation>
    <scope>NUCLEOTIDE SEQUENCE</scope>
    <source>
        <strain evidence="2">Duluth1</strain>
        <tissue evidence="2">Whole animal</tissue>
    </source>
</reference>
<evidence type="ECO:0000313" key="2">
    <source>
        <dbReference type="EMBL" id="KAH3747054.1"/>
    </source>
</evidence>
<organism evidence="2 3">
    <name type="scientific">Dreissena polymorpha</name>
    <name type="common">Zebra mussel</name>
    <name type="synonym">Mytilus polymorpha</name>
    <dbReference type="NCBI Taxonomy" id="45954"/>
    <lineage>
        <taxon>Eukaryota</taxon>
        <taxon>Metazoa</taxon>
        <taxon>Spiralia</taxon>
        <taxon>Lophotrochozoa</taxon>
        <taxon>Mollusca</taxon>
        <taxon>Bivalvia</taxon>
        <taxon>Autobranchia</taxon>
        <taxon>Heteroconchia</taxon>
        <taxon>Euheterodonta</taxon>
        <taxon>Imparidentia</taxon>
        <taxon>Neoheterodontei</taxon>
        <taxon>Myida</taxon>
        <taxon>Dreissenoidea</taxon>
        <taxon>Dreissenidae</taxon>
        <taxon>Dreissena</taxon>
    </lineage>
</organism>
<dbReference type="PANTHER" id="PTHR21301:SF10">
    <property type="entry name" value="REVERSE TRANSCRIPTASE DOMAIN-CONTAINING PROTEIN"/>
    <property type="match status" value="1"/>
</dbReference>
<dbReference type="InterPro" id="IPR058912">
    <property type="entry name" value="HTH_animal"/>
</dbReference>
<dbReference type="Pfam" id="PF26215">
    <property type="entry name" value="HTH_animal"/>
    <property type="match status" value="1"/>
</dbReference>
<comment type="caution">
    <text evidence="2">The sequence shown here is derived from an EMBL/GenBank/DDBJ whole genome shotgun (WGS) entry which is preliminary data.</text>
</comment>
<dbReference type="PANTHER" id="PTHR21301">
    <property type="entry name" value="REVERSE TRANSCRIPTASE"/>
    <property type="match status" value="1"/>
</dbReference>
<name>A0A9D4I3U0_DREPO</name>
<proteinExistence type="predicted"/>